<dbReference type="Gene3D" id="3.40.50.360">
    <property type="match status" value="1"/>
</dbReference>
<dbReference type="Pfam" id="PF03358">
    <property type="entry name" value="FMN_red"/>
    <property type="match status" value="1"/>
</dbReference>
<evidence type="ECO:0000259" key="3">
    <source>
        <dbReference type="Pfam" id="PF03358"/>
    </source>
</evidence>
<dbReference type="RefSeq" id="WP_093912932.1">
    <property type="nucleotide sequence ID" value="NZ_FONL01000003.1"/>
</dbReference>
<dbReference type="AlphaFoldDB" id="A0A1I1Z1N3"/>
<keyword evidence="1" id="KW-0285">Flavoprotein</keyword>
<evidence type="ECO:0000256" key="1">
    <source>
        <dbReference type="ARBA" id="ARBA00022630"/>
    </source>
</evidence>
<sequence length="211" mass="23825">MSKKIVAVNASPRKGWNTDTLVTEAAKGAESAGAEIQKFDLYRLEKFTGCISCFGCKKEKFKGHCICRDGLTPVLDAIREADGLIIGSPVYLSEMTAVFRSLYERLTFQNLTYNKENYCCNAHMIPVLLIMTSNAPDTYYTQLLENYRKTLNLLVGPTEILVSGDTLQLKDYSKLDWPWTLFDPEAKKARHETVFPQECKKAFEMGAALLR</sequence>
<evidence type="ECO:0000313" key="4">
    <source>
        <dbReference type="EMBL" id="SFE25128.1"/>
    </source>
</evidence>
<dbReference type="InterPro" id="IPR005025">
    <property type="entry name" value="FMN_Rdtase-like_dom"/>
</dbReference>
<dbReference type="InterPro" id="IPR051796">
    <property type="entry name" value="ISF_SsuE-like"/>
</dbReference>
<dbReference type="SUPFAM" id="SSF52218">
    <property type="entry name" value="Flavoproteins"/>
    <property type="match status" value="1"/>
</dbReference>
<dbReference type="PANTHER" id="PTHR43278:SF2">
    <property type="entry name" value="IRON-SULFUR FLAVOPROTEIN"/>
    <property type="match status" value="1"/>
</dbReference>
<keyword evidence="5" id="KW-1185">Reference proteome</keyword>
<organism evidence="4 5">
    <name type="scientific">Succiniclasticum ruminis DSM 9236</name>
    <dbReference type="NCBI Taxonomy" id="1123323"/>
    <lineage>
        <taxon>Bacteria</taxon>
        <taxon>Bacillati</taxon>
        <taxon>Bacillota</taxon>
        <taxon>Negativicutes</taxon>
        <taxon>Acidaminococcales</taxon>
        <taxon>Acidaminococcaceae</taxon>
        <taxon>Succiniclasticum</taxon>
    </lineage>
</organism>
<protein>
    <submittedName>
        <fullName evidence="4">NADPH-dependent FMN reductase</fullName>
    </submittedName>
</protein>
<evidence type="ECO:0000256" key="2">
    <source>
        <dbReference type="ARBA" id="ARBA00022643"/>
    </source>
</evidence>
<dbReference type="InterPro" id="IPR029039">
    <property type="entry name" value="Flavoprotein-like_sf"/>
</dbReference>
<dbReference type="EMBL" id="FONL01000003">
    <property type="protein sequence ID" value="SFE25128.1"/>
    <property type="molecule type" value="Genomic_DNA"/>
</dbReference>
<keyword evidence="2" id="KW-0288">FMN</keyword>
<accession>A0A1I1Z1N3</accession>
<dbReference type="STRING" id="1123323.SAMN05216245_10395"/>
<dbReference type="PANTHER" id="PTHR43278">
    <property type="entry name" value="NAD(P)H-DEPENDENT FMN-CONTAINING OXIDOREDUCTASE YWQN-RELATED"/>
    <property type="match status" value="1"/>
</dbReference>
<proteinExistence type="predicted"/>
<dbReference type="OrthoDB" id="9805976at2"/>
<feature type="domain" description="NADPH-dependent FMN reductase-like" evidence="3">
    <location>
        <begin position="4"/>
        <end position="113"/>
    </location>
</feature>
<dbReference type="GO" id="GO:0016491">
    <property type="term" value="F:oxidoreductase activity"/>
    <property type="evidence" value="ECO:0007669"/>
    <property type="project" value="InterPro"/>
</dbReference>
<gene>
    <name evidence="4" type="ORF">SAMN05216245_10395</name>
</gene>
<reference evidence="4 5" key="1">
    <citation type="submission" date="2016-10" db="EMBL/GenBank/DDBJ databases">
        <authorList>
            <person name="de Groot N.N."/>
        </authorList>
    </citation>
    <scope>NUCLEOTIDE SEQUENCE [LARGE SCALE GENOMIC DNA]</scope>
    <source>
        <strain evidence="4 5">DSM 9236</strain>
    </source>
</reference>
<evidence type="ECO:0000313" key="5">
    <source>
        <dbReference type="Proteomes" id="UP000198896"/>
    </source>
</evidence>
<dbReference type="Proteomes" id="UP000198896">
    <property type="component" value="Unassembled WGS sequence"/>
</dbReference>
<name>A0A1I1Z1N3_9FIRM</name>